<dbReference type="Pfam" id="PF10825">
    <property type="entry name" value="DUF2752"/>
    <property type="match status" value="1"/>
</dbReference>
<dbReference type="Proteomes" id="UP001596203">
    <property type="component" value="Unassembled WGS sequence"/>
</dbReference>
<gene>
    <name evidence="2" type="ORF">ACFP2T_05055</name>
</gene>
<accession>A0ABW1K1Y1</accession>
<protein>
    <submittedName>
        <fullName evidence="2">DUF2752 domain-containing protein</fullName>
    </submittedName>
</protein>
<dbReference type="RefSeq" id="WP_377417686.1">
    <property type="nucleotide sequence ID" value="NZ_JBHSPR010000001.1"/>
</dbReference>
<keyword evidence="3" id="KW-1185">Reference proteome</keyword>
<keyword evidence="1" id="KW-0472">Membrane</keyword>
<dbReference type="InterPro" id="IPR021215">
    <property type="entry name" value="DUF2752"/>
</dbReference>
<sequence>MRELSVPERLGMFGLGVALAAAIWPSMTDTTGLTVPCPLRELTGVPCPGCGLTTAAIALVRGDLVGAVTANPLILGLAAVAVVAMPLFGLRVIGAIPPPIAWSVRARRRTGWGAGLLALASWLFQLHRLGVTEPNPLQSAPSF</sequence>
<dbReference type="EMBL" id="JBHSPR010000001">
    <property type="protein sequence ID" value="MFC6015565.1"/>
    <property type="molecule type" value="Genomic_DNA"/>
</dbReference>
<organism evidence="2 3">
    <name type="scientific">Plantactinospora solaniradicis</name>
    <dbReference type="NCBI Taxonomy" id="1723736"/>
    <lineage>
        <taxon>Bacteria</taxon>
        <taxon>Bacillati</taxon>
        <taxon>Actinomycetota</taxon>
        <taxon>Actinomycetes</taxon>
        <taxon>Micromonosporales</taxon>
        <taxon>Micromonosporaceae</taxon>
        <taxon>Plantactinospora</taxon>
    </lineage>
</organism>
<keyword evidence="1" id="KW-0812">Transmembrane</keyword>
<evidence type="ECO:0000313" key="2">
    <source>
        <dbReference type="EMBL" id="MFC6015565.1"/>
    </source>
</evidence>
<name>A0ABW1K1Y1_9ACTN</name>
<proteinExistence type="predicted"/>
<comment type="caution">
    <text evidence="2">The sequence shown here is derived from an EMBL/GenBank/DDBJ whole genome shotgun (WGS) entry which is preliminary data.</text>
</comment>
<evidence type="ECO:0000256" key="1">
    <source>
        <dbReference type="SAM" id="Phobius"/>
    </source>
</evidence>
<reference evidence="3" key="1">
    <citation type="journal article" date="2019" name="Int. J. Syst. Evol. Microbiol.">
        <title>The Global Catalogue of Microorganisms (GCM) 10K type strain sequencing project: providing services to taxonomists for standard genome sequencing and annotation.</title>
        <authorList>
            <consortium name="The Broad Institute Genomics Platform"/>
            <consortium name="The Broad Institute Genome Sequencing Center for Infectious Disease"/>
            <person name="Wu L."/>
            <person name="Ma J."/>
        </authorList>
    </citation>
    <scope>NUCLEOTIDE SEQUENCE [LARGE SCALE GENOMIC DNA]</scope>
    <source>
        <strain evidence="3">ZS-35-S2</strain>
    </source>
</reference>
<keyword evidence="1" id="KW-1133">Transmembrane helix</keyword>
<feature type="transmembrane region" description="Helical" evidence="1">
    <location>
        <begin position="73"/>
        <end position="90"/>
    </location>
</feature>
<evidence type="ECO:0000313" key="3">
    <source>
        <dbReference type="Proteomes" id="UP001596203"/>
    </source>
</evidence>